<keyword evidence="2" id="KW-0812">Transmembrane</keyword>
<dbReference type="Gene3D" id="3.10.310.50">
    <property type="match status" value="1"/>
</dbReference>
<protein>
    <submittedName>
        <fullName evidence="4">TPM domain-containing protein</fullName>
    </submittedName>
</protein>
<dbReference type="InterPro" id="IPR007621">
    <property type="entry name" value="TPM_dom"/>
</dbReference>
<keyword evidence="2" id="KW-1133">Transmembrane helix</keyword>
<organism evidence="4 5">
    <name type="scientific">Agromyces mariniharenae</name>
    <dbReference type="NCBI Taxonomy" id="2604423"/>
    <lineage>
        <taxon>Bacteria</taxon>
        <taxon>Bacillati</taxon>
        <taxon>Actinomycetota</taxon>
        <taxon>Actinomycetes</taxon>
        <taxon>Micrococcales</taxon>
        <taxon>Microbacteriaceae</taxon>
        <taxon>Agromyces</taxon>
    </lineage>
</organism>
<reference evidence="4 5" key="1">
    <citation type="submission" date="2019-08" db="EMBL/GenBank/DDBJ databases">
        <authorList>
            <person name="Hu J."/>
        </authorList>
    </citation>
    <scope>NUCLEOTIDE SEQUENCE [LARGE SCALE GENOMIC DNA]</scope>
    <source>
        <strain evidence="4 5">NEAU-184</strain>
    </source>
</reference>
<evidence type="ECO:0000313" key="5">
    <source>
        <dbReference type="Proteomes" id="UP000325243"/>
    </source>
</evidence>
<proteinExistence type="predicted"/>
<keyword evidence="5" id="KW-1185">Reference proteome</keyword>
<comment type="caution">
    <text evidence="4">The sequence shown here is derived from an EMBL/GenBank/DDBJ whole genome shotgun (WGS) entry which is preliminary data.</text>
</comment>
<accession>A0A5S4V914</accession>
<dbReference type="Pfam" id="PF04536">
    <property type="entry name" value="TPM_phosphatase"/>
    <property type="match status" value="1"/>
</dbReference>
<feature type="transmembrane region" description="Helical" evidence="2">
    <location>
        <begin position="141"/>
        <end position="162"/>
    </location>
</feature>
<gene>
    <name evidence="4" type="ORF">FYC51_01325</name>
</gene>
<evidence type="ECO:0000256" key="1">
    <source>
        <dbReference type="SAM" id="MobiDB-lite"/>
    </source>
</evidence>
<feature type="compositionally biased region" description="Basic residues" evidence="1">
    <location>
        <begin position="637"/>
        <end position="646"/>
    </location>
</feature>
<feature type="domain" description="TPM" evidence="3">
    <location>
        <begin position="14"/>
        <end position="129"/>
    </location>
</feature>
<evidence type="ECO:0000313" key="4">
    <source>
        <dbReference type="EMBL" id="TYL54528.1"/>
    </source>
</evidence>
<feature type="region of interest" description="Disordered" evidence="1">
    <location>
        <begin position="616"/>
        <end position="646"/>
    </location>
</feature>
<evidence type="ECO:0000256" key="2">
    <source>
        <dbReference type="SAM" id="Phobius"/>
    </source>
</evidence>
<name>A0A5S4V914_9MICO</name>
<dbReference type="Proteomes" id="UP000325243">
    <property type="component" value="Unassembled WGS sequence"/>
</dbReference>
<dbReference type="EMBL" id="VSSB01000001">
    <property type="protein sequence ID" value="TYL54528.1"/>
    <property type="molecule type" value="Genomic_DNA"/>
</dbReference>
<keyword evidence="2" id="KW-0472">Membrane</keyword>
<feature type="compositionally biased region" description="Gly residues" evidence="1">
    <location>
        <begin position="616"/>
        <end position="636"/>
    </location>
</feature>
<sequence>MAEDPVDFGQGPIVDTVGALGADTAEVEAAIERAADASGRQLFVAYVDEFTNPEAADAWANDTAIGNNMGAEDYLLAVAVDGRAYYLSADANASLSDEELTRISQQVIEPMLRDGDWAGAAIAAADAIGGGSTGGGGGGGWGWVLFLVIAAAIVAIIAIVLARRRRKAEAEAGPAGPPQPSIDELRRQAGSALVQADDAVKTSDDELGFAVASYGEEATADFKAALDGAKAKVAEAFSLQQQLDDADPDTDEERRAWYSGIIRLTGEADAILDEQADRFDELRALERNAPAELQRVQGEADAAATRVSAAPQRLAALTGTYAASAVAPVADNPAQADARLAFAREELAQASTAVAAQRASDAAVGIRAAEESVDQAVLLADAIDRLATDLAAADQAVSAGVADLEADVQTARGLGDPGATTLADRVAGEAAALRAGLGAPGRDPLAAQARVEQVNAEIDAAIAGVRNAAEQRARAEAQLGRSLATARAQVQAAEDYLVARRGAVGAEARTRLAEAGRLLVEAQALAPTDPAGALTTAQRAESLARTALSLAQQDVGGFGGGMAGGFGAGYGGQQGGGGGDLFGAVLGGILINSVLGGGGGGGGGMFGGGRSSGGGFGGGFGGGGRRSPGSFGGSGTRSRRGSGGRF</sequence>
<dbReference type="AlphaFoldDB" id="A0A5S4V914"/>
<evidence type="ECO:0000259" key="3">
    <source>
        <dbReference type="Pfam" id="PF04536"/>
    </source>
</evidence>